<keyword evidence="1" id="KW-0472">Membrane</keyword>
<dbReference type="Pfam" id="PF01478">
    <property type="entry name" value="Peptidase_A24"/>
    <property type="match status" value="1"/>
</dbReference>
<dbReference type="Gene3D" id="1.20.120.1220">
    <property type="match status" value="1"/>
</dbReference>
<reference evidence="4" key="1">
    <citation type="journal article" date="2023" name="Mar. Drugs">
        <title>Gemmata algarum, a Novel Planctomycete Isolated from an Algal Mat, Displays Antimicrobial Activity.</title>
        <authorList>
            <person name="Kumar G."/>
            <person name="Kallscheuer N."/>
            <person name="Kashif M."/>
            <person name="Ahamad S."/>
            <person name="Jagadeeshwari U."/>
            <person name="Pannikurungottu S."/>
            <person name="Haufschild T."/>
            <person name="Kabuu M."/>
            <person name="Sasikala C."/>
            <person name="Jogler C."/>
            <person name="Ramana C."/>
        </authorList>
    </citation>
    <scope>NUCLEOTIDE SEQUENCE [LARGE SCALE GENOMIC DNA]</scope>
    <source>
        <strain evidence="4">JC673</strain>
    </source>
</reference>
<dbReference type="InterPro" id="IPR000045">
    <property type="entry name" value="Prepilin_IV_endopep_pep"/>
</dbReference>
<feature type="transmembrane region" description="Helical" evidence="1">
    <location>
        <begin position="243"/>
        <end position="262"/>
    </location>
</feature>
<organism evidence="3 4">
    <name type="scientific">Gemmata algarum</name>
    <dbReference type="NCBI Taxonomy" id="2975278"/>
    <lineage>
        <taxon>Bacteria</taxon>
        <taxon>Pseudomonadati</taxon>
        <taxon>Planctomycetota</taxon>
        <taxon>Planctomycetia</taxon>
        <taxon>Gemmatales</taxon>
        <taxon>Gemmataceae</taxon>
        <taxon>Gemmata</taxon>
    </lineage>
</organism>
<sequence>MSNAAPVLPTPVTAADDSLGIDRAFVLQMAKMPLLALAWLAAGIASHFLWAAIWPEGLNGGPLVVICAGMVLAAFVDGWALKVPNWLTLPLVLSGWMLGALHDLGAPVGAGTGGFGLAVLGTLLGFALLLPMLVIRGVGEGDVKMQMGFGAWVGAFFGTGATTSEAGGPALHAMGVVFWAFCFGAIAGGAFGLVIIFVRRQFSQNAGIVREIMGDLMMFGSGQVSAASKRAEERRRRWTKLPYGIPLCVGFLLYLGYALLLVG</sequence>
<feature type="transmembrane region" description="Helical" evidence="1">
    <location>
        <begin position="86"/>
        <end position="102"/>
    </location>
</feature>
<evidence type="ECO:0000259" key="2">
    <source>
        <dbReference type="Pfam" id="PF01478"/>
    </source>
</evidence>
<dbReference type="EMBL" id="JAXBLV010000206">
    <property type="protein sequence ID" value="MDY3562068.1"/>
    <property type="molecule type" value="Genomic_DNA"/>
</dbReference>
<name>A0ABU5F3B4_9BACT</name>
<keyword evidence="1" id="KW-0812">Transmembrane</keyword>
<protein>
    <submittedName>
        <fullName evidence="3">A24 family peptidase</fullName>
    </submittedName>
</protein>
<comment type="caution">
    <text evidence="3">The sequence shown here is derived from an EMBL/GenBank/DDBJ whole genome shotgun (WGS) entry which is preliminary data.</text>
</comment>
<dbReference type="RefSeq" id="WP_320688405.1">
    <property type="nucleotide sequence ID" value="NZ_JAXBLV010000206.1"/>
</dbReference>
<gene>
    <name evidence="3" type="ORF">R5W23_003514</name>
</gene>
<feature type="transmembrane region" description="Helical" evidence="1">
    <location>
        <begin position="34"/>
        <end position="54"/>
    </location>
</feature>
<feature type="transmembrane region" description="Helical" evidence="1">
    <location>
        <begin position="176"/>
        <end position="198"/>
    </location>
</feature>
<evidence type="ECO:0000256" key="1">
    <source>
        <dbReference type="SAM" id="Phobius"/>
    </source>
</evidence>
<keyword evidence="1" id="KW-1133">Transmembrane helix</keyword>
<accession>A0ABU5F3B4</accession>
<evidence type="ECO:0000313" key="3">
    <source>
        <dbReference type="EMBL" id="MDY3562068.1"/>
    </source>
</evidence>
<dbReference type="Proteomes" id="UP001272242">
    <property type="component" value="Unassembled WGS sequence"/>
</dbReference>
<keyword evidence="4" id="KW-1185">Reference proteome</keyword>
<feature type="transmembrane region" description="Helical" evidence="1">
    <location>
        <begin position="60"/>
        <end position="79"/>
    </location>
</feature>
<evidence type="ECO:0000313" key="4">
    <source>
        <dbReference type="Proteomes" id="UP001272242"/>
    </source>
</evidence>
<proteinExistence type="predicted"/>
<feature type="domain" description="Prepilin type IV endopeptidase peptidase" evidence="2">
    <location>
        <begin position="65"/>
        <end position="188"/>
    </location>
</feature>
<feature type="transmembrane region" description="Helical" evidence="1">
    <location>
        <begin position="114"/>
        <end position="135"/>
    </location>
</feature>
<feature type="transmembrane region" description="Helical" evidence="1">
    <location>
        <begin position="147"/>
        <end position="164"/>
    </location>
</feature>